<dbReference type="Proteomes" id="UP001145069">
    <property type="component" value="Unassembled WGS sequence"/>
</dbReference>
<dbReference type="EMBL" id="JAMQKC010000003">
    <property type="protein sequence ID" value="MDC3416297.1"/>
    <property type="molecule type" value="Genomic_DNA"/>
</dbReference>
<evidence type="ECO:0000256" key="2">
    <source>
        <dbReference type="HAMAP-Rule" id="MF_01103"/>
    </source>
</evidence>
<protein>
    <recommendedName>
        <fullName evidence="2">UPF0291 protein NC799_05155</fullName>
    </recommendedName>
</protein>
<dbReference type="HAMAP" id="MF_01103">
    <property type="entry name" value="UPF0291"/>
    <property type="match status" value="1"/>
</dbReference>
<accession>A0A9X3WB84</accession>
<dbReference type="Pfam" id="PF05979">
    <property type="entry name" value="DUF896"/>
    <property type="match status" value="1"/>
</dbReference>
<dbReference type="Gene3D" id="1.10.287.540">
    <property type="entry name" value="Helix hairpin bin"/>
    <property type="match status" value="1"/>
</dbReference>
<evidence type="ECO:0000256" key="1">
    <source>
        <dbReference type="ARBA" id="ARBA00022490"/>
    </source>
</evidence>
<organism evidence="4 5">
    <name type="scientific">Aquibacillus salsiterrae</name>
    <dbReference type="NCBI Taxonomy" id="2950439"/>
    <lineage>
        <taxon>Bacteria</taxon>
        <taxon>Bacillati</taxon>
        <taxon>Bacillota</taxon>
        <taxon>Bacilli</taxon>
        <taxon>Bacillales</taxon>
        <taxon>Bacillaceae</taxon>
        <taxon>Aquibacillus</taxon>
    </lineage>
</organism>
<dbReference type="SUPFAM" id="SSF158221">
    <property type="entry name" value="YnzC-like"/>
    <property type="match status" value="1"/>
</dbReference>
<name>A0A9X3WB84_9BACI</name>
<evidence type="ECO:0000256" key="3">
    <source>
        <dbReference type="SAM" id="MobiDB-lite"/>
    </source>
</evidence>
<dbReference type="PANTHER" id="PTHR37300:SF1">
    <property type="entry name" value="UPF0291 PROTEIN YNZC"/>
    <property type="match status" value="1"/>
</dbReference>
<reference evidence="4" key="1">
    <citation type="submission" date="2022-06" db="EMBL/GenBank/DDBJ databases">
        <title>Aquibacillus sp. a new bacterium isolated from soil saline samples.</title>
        <authorList>
            <person name="Galisteo C."/>
            <person name="De La Haba R."/>
            <person name="Sanchez-Porro C."/>
            <person name="Ventosa A."/>
        </authorList>
    </citation>
    <scope>NUCLEOTIDE SEQUENCE</scope>
    <source>
        <strain evidence="4">3ASR75-54</strain>
    </source>
</reference>
<comment type="caution">
    <text evidence="4">The sequence shown here is derived from an EMBL/GenBank/DDBJ whole genome shotgun (WGS) entry which is preliminary data.</text>
</comment>
<evidence type="ECO:0000313" key="4">
    <source>
        <dbReference type="EMBL" id="MDC3416297.1"/>
    </source>
</evidence>
<dbReference type="GO" id="GO:0005737">
    <property type="term" value="C:cytoplasm"/>
    <property type="evidence" value="ECO:0007669"/>
    <property type="project" value="UniProtKB-SubCell"/>
</dbReference>
<proteinExistence type="inferred from homology"/>
<comment type="similarity">
    <text evidence="2">Belongs to the UPF0291 family.</text>
</comment>
<dbReference type="PANTHER" id="PTHR37300">
    <property type="entry name" value="UPF0291 PROTEIN CBO2609/CLC_2481"/>
    <property type="match status" value="1"/>
</dbReference>
<sequence>MLSKDKIERINFLANKAKNEGLTDVEKDEQQQLRQEYLKNVRKSFKNQFKGMTVIDPAGNDVTPKKVKNLKNESNKKYH</sequence>
<gene>
    <name evidence="4" type="ORF">NC799_05155</name>
</gene>
<evidence type="ECO:0000313" key="5">
    <source>
        <dbReference type="Proteomes" id="UP001145069"/>
    </source>
</evidence>
<feature type="region of interest" description="Disordered" evidence="3">
    <location>
        <begin position="56"/>
        <end position="79"/>
    </location>
</feature>
<feature type="compositionally biased region" description="Basic and acidic residues" evidence="3">
    <location>
        <begin position="70"/>
        <end position="79"/>
    </location>
</feature>
<dbReference type="InterPro" id="IPR009242">
    <property type="entry name" value="DUF896"/>
</dbReference>
<comment type="subcellular location">
    <subcellularLocation>
        <location evidence="2">Cytoplasm</location>
    </subcellularLocation>
</comment>
<dbReference type="RefSeq" id="WP_272445304.1">
    <property type="nucleotide sequence ID" value="NZ_JAMQKC010000003.1"/>
</dbReference>
<keyword evidence="1 2" id="KW-0963">Cytoplasm</keyword>
<dbReference type="AlphaFoldDB" id="A0A9X3WB84"/>
<keyword evidence="5" id="KW-1185">Reference proteome</keyword>